<accession>A0AAN9MQX9</accession>
<dbReference type="Proteomes" id="UP001374584">
    <property type="component" value="Unassembled WGS sequence"/>
</dbReference>
<protein>
    <submittedName>
        <fullName evidence="1">Uncharacterized protein</fullName>
    </submittedName>
</protein>
<dbReference type="EMBL" id="JAYMYR010000006">
    <property type="protein sequence ID" value="KAK7355898.1"/>
    <property type="molecule type" value="Genomic_DNA"/>
</dbReference>
<dbReference type="AlphaFoldDB" id="A0AAN9MQX9"/>
<name>A0AAN9MQX9_PHACN</name>
<gene>
    <name evidence="1" type="ORF">VNO80_15162</name>
</gene>
<sequence length="123" mass="13524">MEETTKRVGFSRINGPFGVPEKPEFSIGLDAPLSKVKMELLNGPKSIVVLTGFGGSRKTTLATGSDGMNRSRTMNDKDTKCLISKDKQDMMPRTPDPETMFLPTKTIFGILVMDGISVCFEFN</sequence>
<proteinExistence type="predicted"/>
<reference evidence="1 2" key="1">
    <citation type="submission" date="2024-01" db="EMBL/GenBank/DDBJ databases">
        <title>The genomes of 5 underutilized Papilionoideae crops provide insights into root nodulation and disease resistanc.</title>
        <authorList>
            <person name="Jiang F."/>
        </authorList>
    </citation>
    <scope>NUCLEOTIDE SEQUENCE [LARGE SCALE GENOMIC DNA]</scope>
    <source>
        <strain evidence="1">JINMINGXINNONG_FW02</strain>
        <tissue evidence="1">Leaves</tissue>
    </source>
</reference>
<evidence type="ECO:0000313" key="2">
    <source>
        <dbReference type="Proteomes" id="UP001374584"/>
    </source>
</evidence>
<evidence type="ECO:0000313" key="1">
    <source>
        <dbReference type="EMBL" id="KAK7355898.1"/>
    </source>
</evidence>
<comment type="caution">
    <text evidence="1">The sequence shown here is derived from an EMBL/GenBank/DDBJ whole genome shotgun (WGS) entry which is preliminary data.</text>
</comment>
<keyword evidence="2" id="KW-1185">Reference proteome</keyword>
<organism evidence="1 2">
    <name type="scientific">Phaseolus coccineus</name>
    <name type="common">Scarlet runner bean</name>
    <name type="synonym">Phaseolus multiflorus</name>
    <dbReference type="NCBI Taxonomy" id="3886"/>
    <lineage>
        <taxon>Eukaryota</taxon>
        <taxon>Viridiplantae</taxon>
        <taxon>Streptophyta</taxon>
        <taxon>Embryophyta</taxon>
        <taxon>Tracheophyta</taxon>
        <taxon>Spermatophyta</taxon>
        <taxon>Magnoliopsida</taxon>
        <taxon>eudicotyledons</taxon>
        <taxon>Gunneridae</taxon>
        <taxon>Pentapetalae</taxon>
        <taxon>rosids</taxon>
        <taxon>fabids</taxon>
        <taxon>Fabales</taxon>
        <taxon>Fabaceae</taxon>
        <taxon>Papilionoideae</taxon>
        <taxon>50 kb inversion clade</taxon>
        <taxon>NPAAA clade</taxon>
        <taxon>indigoferoid/millettioid clade</taxon>
        <taxon>Phaseoleae</taxon>
        <taxon>Phaseolus</taxon>
    </lineage>
</organism>